<organism evidence="2 3">
    <name type="scientific">Pectinatus brassicae</name>
    <dbReference type="NCBI Taxonomy" id="862415"/>
    <lineage>
        <taxon>Bacteria</taxon>
        <taxon>Bacillati</taxon>
        <taxon>Bacillota</taxon>
        <taxon>Negativicutes</taxon>
        <taxon>Selenomonadales</taxon>
        <taxon>Selenomonadaceae</taxon>
        <taxon>Pectinatus</taxon>
    </lineage>
</organism>
<keyword evidence="3" id="KW-1185">Reference proteome</keyword>
<comment type="caution">
    <text evidence="2">The sequence shown here is derived from an EMBL/GenBank/DDBJ whole genome shotgun (WGS) entry which is preliminary data.</text>
</comment>
<feature type="region of interest" description="Disordered" evidence="1">
    <location>
        <begin position="25"/>
        <end position="108"/>
    </location>
</feature>
<sequence length="108" mass="12232">MSVDPIANLHAMLPNSSEVGKMQNQMNQQINAAQNFGAEKLQEEADEKQLQVQTKDDIEEGKIRNDEEKQQNMQGNSSHERNAKSDADEEEEEKLTDAIRGHNIDIKL</sequence>
<dbReference type="EMBL" id="JACHFH010000019">
    <property type="protein sequence ID" value="MBB5336549.1"/>
    <property type="molecule type" value="Genomic_DNA"/>
</dbReference>
<reference evidence="2 3" key="1">
    <citation type="submission" date="2020-08" db="EMBL/GenBank/DDBJ databases">
        <title>Genomic Encyclopedia of Type Strains, Phase IV (KMG-IV): sequencing the most valuable type-strain genomes for metagenomic binning, comparative biology and taxonomic classification.</title>
        <authorList>
            <person name="Goeker M."/>
        </authorList>
    </citation>
    <scope>NUCLEOTIDE SEQUENCE [LARGE SCALE GENOMIC DNA]</scope>
    <source>
        <strain evidence="2 3">DSM 24661</strain>
    </source>
</reference>
<dbReference type="AlphaFoldDB" id="A0A840UHR7"/>
<feature type="compositionally biased region" description="Basic and acidic residues" evidence="1">
    <location>
        <begin position="40"/>
        <end position="70"/>
    </location>
</feature>
<evidence type="ECO:0000313" key="2">
    <source>
        <dbReference type="EMBL" id="MBB5336549.1"/>
    </source>
</evidence>
<protein>
    <submittedName>
        <fullName evidence="2">Uncharacterized protein</fullName>
    </submittedName>
</protein>
<proteinExistence type="predicted"/>
<dbReference type="RefSeq" id="WP_183861576.1">
    <property type="nucleotide sequence ID" value="NZ_JACHFH010000019.1"/>
</dbReference>
<feature type="compositionally biased region" description="Basic and acidic residues" evidence="1">
    <location>
        <begin position="95"/>
        <end position="108"/>
    </location>
</feature>
<accession>A0A840UHR7</accession>
<evidence type="ECO:0000313" key="3">
    <source>
        <dbReference type="Proteomes" id="UP000559117"/>
    </source>
</evidence>
<gene>
    <name evidence="2" type="ORF">HNR32_001699</name>
</gene>
<dbReference type="Proteomes" id="UP000559117">
    <property type="component" value="Unassembled WGS sequence"/>
</dbReference>
<feature type="compositionally biased region" description="Low complexity" evidence="1">
    <location>
        <begin position="25"/>
        <end position="35"/>
    </location>
</feature>
<name>A0A840UHR7_9FIRM</name>
<evidence type="ECO:0000256" key="1">
    <source>
        <dbReference type="SAM" id="MobiDB-lite"/>
    </source>
</evidence>